<gene>
    <name evidence="1" type="ORF">HZI73_18070</name>
</gene>
<dbReference type="InterPro" id="IPR016024">
    <property type="entry name" value="ARM-type_fold"/>
</dbReference>
<proteinExistence type="predicted"/>
<reference evidence="1" key="1">
    <citation type="submission" date="2020-07" db="EMBL/GenBank/DDBJ databases">
        <title>Vallitalea pronyensis genome.</title>
        <authorList>
            <person name="Postec A."/>
        </authorList>
    </citation>
    <scope>NUCLEOTIDE SEQUENCE</scope>
    <source>
        <strain evidence="1">FatNI3</strain>
    </source>
</reference>
<sequence>MDKHALLEKIRDKHLDVPYFAKQTIQDGGFRHFIVEELLHNNDIMVYYHCYYILSLASELEPELFYSYWDDFAGLIHHKNSYHRSIGLTLIAHLMTCDRERLMDGLLNTYLAHIDDEKFMTGECCVQHLKRIVNNRKDLREHIIETLLDMDNKCSYPEKQKELLKYEVLNVFEMVYDTIDQKERLDNFIIQASDSISGKTKKKARQLRKKYNI</sequence>
<keyword evidence="2" id="KW-1185">Reference proteome</keyword>
<evidence type="ECO:0000313" key="2">
    <source>
        <dbReference type="Proteomes" id="UP000683246"/>
    </source>
</evidence>
<protein>
    <submittedName>
        <fullName evidence="1">Uncharacterized protein</fullName>
    </submittedName>
</protein>
<dbReference type="Proteomes" id="UP000683246">
    <property type="component" value="Chromosome"/>
</dbReference>
<organism evidence="1 2">
    <name type="scientific">Vallitalea pronyensis</name>
    <dbReference type="NCBI Taxonomy" id="1348613"/>
    <lineage>
        <taxon>Bacteria</taxon>
        <taxon>Bacillati</taxon>
        <taxon>Bacillota</taxon>
        <taxon>Clostridia</taxon>
        <taxon>Lachnospirales</taxon>
        <taxon>Vallitaleaceae</taxon>
        <taxon>Vallitalea</taxon>
    </lineage>
</organism>
<dbReference type="SUPFAM" id="SSF48371">
    <property type="entry name" value="ARM repeat"/>
    <property type="match status" value="1"/>
</dbReference>
<accession>A0A8J8MM84</accession>
<evidence type="ECO:0000313" key="1">
    <source>
        <dbReference type="EMBL" id="QUI24081.1"/>
    </source>
</evidence>
<name>A0A8J8MM84_9FIRM</name>
<dbReference type="AlphaFoldDB" id="A0A8J8MM84"/>
<dbReference type="RefSeq" id="WP_212694773.1">
    <property type="nucleotide sequence ID" value="NZ_CP058649.1"/>
</dbReference>
<dbReference type="EMBL" id="CP058649">
    <property type="protein sequence ID" value="QUI24081.1"/>
    <property type="molecule type" value="Genomic_DNA"/>
</dbReference>
<dbReference type="KEGG" id="vpy:HZI73_18070"/>